<dbReference type="PANTHER" id="PTHR33938">
    <property type="entry name" value="FERULOYL ESTERASE B-RELATED"/>
    <property type="match status" value="1"/>
</dbReference>
<keyword evidence="6" id="KW-0106">Calcium</keyword>
<accession>A0A1L9S4W3</accession>
<dbReference type="SUPFAM" id="SSF53474">
    <property type="entry name" value="alpha/beta-Hydrolases"/>
    <property type="match status" value="1"/>
</dbReference>
<evidence type="ECO:0000256" key="8">
    <source>
        <dbReference type="RuleBase" id="RU361238"/>
    </source>
</evidence>
<comment type="similarity">
    <text evidence="1 8">Belongs to the tannase family.</text>
</comment>
<name>A0A1L9S4W3_9EURO</name>
<dbReference type="GO" id="GO:0046872">
    <property type="term" value="F:metal ion binding"/>
    <property type="evidence" value="ECO:0007669"/>
    <property type="project" value="UniProtKB-KW"/>
</dbReference>
<dbReference type="VEuPathDB" id="FungiDB:ASPZODRAFT_125919"/>
<sequence>MTGLTLNSSSVVVSITKNYTAASSDFYPSATFDYCGVEFAYSHNGLEDDEVLLMFWLPAPSAFRNRYLSTGGGSMSINSGNGTLPAGVMNGAVAAATDGGFGSFGANEDDVFLLANGTINYEALYMFGYKAHHEMSVIGKAFTRNFFQMSASAKLYAYYLACSEGGREGWSQIQRYDDWDGAVVGAPAFRYGFQQVQHLWSDMVEKEMDYYPPPCELQKIMNMTLAACDGLDGRVDGVVSRTDLCGLEYNLTSTIGEPYYCASASSSSFTRRQVGGTTYPAQNGTVTAQGVAVAQQIIDGLKDSQGRQVYLSYQIGASFEDAETAYDDTTDTWEVSADQIGTEFVSRFLFLEDTSDLADFANVTNDIVKDWMYEGWTRYLDSLHTTWPDLTPFHANGGKIIHYHGEADNSVPTASSVHYYESVRSVMYQYLSYNESIEALNDWYRLFIVPGAAHCSTNDLMPNGPFPRTNLATLIDWVENGVEPVTLNATVMSGDYEGEQWQLCAWPLRPIWSQNGTVMDCEYDQASINTWLWDFDAFPITVW</sequence>
<dbReference type="PANTHER" id="PTHR33938:SF16">
    <property type="entry name" value="CARBOXYLIC ESTER HYDROLASE"/>
    <property type="match status" value="1"/>
</dbReference>
<evidence type="ECO:0000256" key="2">
    <source>
        <dbReference type="ARBA" id="ARBA00022487"/>
    </source>
</evidence>
<dbReference type="EMBL" id="KV878365">
    <property type="protein sequence ID" value="OJJ42197.1"/>
    <property type="molecule type" value="Genomic_DNA"/>
</dbReference>
<evidence type="ECO:0000256" key="6">
    <source>
        <dbReference type="ARBA" id="ARBA00022837"/>
    </source>
</evidence>
<dbReference type="InterPro" id="IPR029058">
    <property type="entry name" value="AB_hydrolase_fold"/>
</dbReference>
<evidence type="ECO:0000256" key="5">
    <source>
        <dbReference type="ARBA" id="ARBA00022801"/>
    </source>
</evidence>
<dbReference type="Proteomes" id="UP000184188">
    <property type="component" value="Unassembled WGS sequence"/>
</dbReference>
<evidence type="ECO:0000256" key="3">
    <source>
        <dbReference type="ARBA" id="ARBA00022723"/>
    </source>
</evidence>
<gene>
    <name evidence="9" type="ORF">ASPZODRAFT_125919</name>
</gene>
<dbReference type="RefSeq" id="XP_022576707.1">
    <property type="nucleotide sequence ID" value="XM_022721452.1"/>
</dbReference>
<keyword evidence="3" id="KW-0479">Metal-binding</keyword>
<proteinExistence type="inferred from homology"/>
<keyword evidence="4" id="KW-0732">Signal</keyword>
<dbReference type="OrthoDB" id="3039123at2759"/>
<dbReference type="GO" id="GO:0030600">
    <property type="term" value="F:feruloyl esterase activity"/>
    <property type="evidence" value="ECO:0007669"/>
    <property type="project" value="UniProtKB-ARBA"/>
</dbReference>
<protein>
    <recommendedName>
        <fullName evidence="8">Carboxylic ester hydrolase</fullName>
        <ecNumber evidence="8">3.1.1.-</ecNumber>
    </recommendedName>
</protein>
<evidence type="ECO:0000313" key="10">
    <source>
        <dbReference type="Proteomes" id="UP000184188"/>
    </source>
</evidence>
<dbReference type="InterPro" id="IPR011118">
    <property type="entry name" value="Tannase/feruloyl_esterase"/>
</dbReference>
<reference evidence="10" key="1">
    <citation type="journal article" date="2017" name="Genome Biol.">
        <title>Comparative genomics reveals high biological diversity and specific adaptations in the industrially and medically important fungal genus Aspergillus.</title>
        <authorList>
            <person name="de Vries R.P."/>
            <person name="Riley R."/>
            <person name="Wiebenga A."/>
            <person name="Aguilar-Osorio G."/>
            <person name="Amillis S."/>
            <person name="Uchima C.A."/>
            <person name="Anderluh G."/>
            <person name="Asadollahi M."/>
            <person name="Askin M."/>
            <person name="Barry K."/>
            <person name="Battaglia E."/>
            <person name="Bayram O."/>
            <person name="Benocci T."/>
            <person name="Braus-Stromeyer S.A."/>
            <person name="Caldana C."/>
            <person name="Canovas D."/>
            <person name="Cerqueira G.C."/>
            <person name="Chen F."/>
            <person name="Chen W."/>
            <person name="Choi C."/>
            <person name="Clum A."/>
            <person name="Dos Santos R.A."/>
            <person name="Damasio A.R."/>
            <person name="Diallinas G."/>
            <person name="Emri T."/>
            <person name="Fekete E."/>
            <person name="Flipphi M."/>
            <person name="Freyberg S."/>
            <person name="Gallo A."/>
            <person name="Gournas C."/>
            <person name="Habgood R."/>
            <person name="Hainaut M."/>
            <person name="Harispe M.L."/>
            <person name="Henrissat B."/>
            <person name="Hilden K.S."/>
            <person name="Hope R."/>
            <person name="Hossain A."/>
            <person name="Karabika E."/>
            <person name="Karaffa L."/>
            <person name="Karanyi Z."/>
            <person name="Krasevec N."/>
            <person name="Kuo A."/>
            <person name="Kusch H."/>
            <person name="LaButti K."/>
            <person name="Lagendijk E.L."/>
            <person name="Lapidus A."/>
            <person name="Levasseur A."/>
            <person name="Lindquist E."/>
            <person name="Lipzen A."/>
            <person name="Logrieco A.F."/>
            <person name="MacCabe A."/>
            <person name="Maekelae M.R."/>
            <person name="Malavazi I."/>
            <person name="Melin P."/>
            <person name="Meyer V."/>
            <person name="Mielnichuk N."/>
            <person name="Miskei M."/>
            <person name="Molnar A.P."/>
            <person name="Mule G."/>
            <person name="Ngan C.Y."/>
            <person name="Orejas M."/>
            <person name="Orosz E."/>
            <person name="Ouedraogo J.P."/>
            <person name="Overkamp K.M."/>
            <person name="Park H.-S."/>
            <person name="Perrone G."/>
            <person name="Piumi F."/>
            <person name="Punt P.J."/>
            <person name="Ram A.F."/>
            <person name="Ramon A."/>
            <person name="Rauscher S."/>
            <person name="Record E."/>
            <person name="Riano-Pachon D.M."/>
            <person name="Robert V."/>
            <person name="Roehrig J."/>
            <person name="Ruller R."/>
            <person name="Salamov A."/>
            <person name="Salih N.S."/>
            <person name="Samson R.A."/>
            <person name="Sandor E."/>
            <person name="Sanguinetti M."/>
            <person name="Schuetze T."/>
            <person name="Sepcic K."/>
            <person name="Shelest E."/>
            <person name="Sherlock G."/>
            <person name="Sophianopoulou V."/>
            <person name="Squina F.M."/>
            <person name="Sun H."/>
            <person name="Susca A."/>
            <person name="Todd R.B."/>
            <person name="Tsang A."/>
            <person name="Unkles S.E."/>
            <person name="van de Wiele N."/>
            <person name="van Rossen-Uffink D."/>
            <person name="Oliveira J.V."/>
            <person name="Vesth T.C."/>
            <person name="Visser J."/>
            <person name="Yu J.-H."/>
            <person name="Zhou M."/>
            <person name="Andersen M.R."/>
            <person name="Archer D.B."/>
            <person name="Baker S.E."/>
            <person name="Benoit I."/>
            <person name="Brakhage A.A."/>
            <person name="Braus G.H."/>
            <person name="Fischer R."/>
            <person name="Frisvad J.C."/>
            <person name="Goldman G.H."/>
            <person name="Houbraken J."/>
            <person name="Oakley B."/>
            <person name="Pocsi I."/>
            <person name="Scazzocchio C."/>
            <person name="Seiboth B."/>
            <person name="vanKuyk P.A."/>
            <person name="Wortman J."/>
            <person name="Dyer P.S."/>
            <person name="Grigoriev I.V."/>
        </authorList>
    </citation>
    <scope>NUCLEOTIDE SEQUENCE [LARGE SCALE GENOMIC DNA]</scope>
    <source>
        <strain evidence="10">CBS 506.65</strain>
    </source>
</reference>
<organism evidence="9 10">
    <name type="scientific">Penicilliopsis zonata CBS 506.65</name>
    <dbReference type="NCBI Taxonomy" id="1073090"/>
    <lineage>
        <taxon>Eukaryota</taxon>
        <taxon>Fungi</taxon>
        <taxon>Dikarya</taxon>
        <taxon>Ascomycota</taxon>
        <taxon>Pezizomycotina</taxon>
        <taxon>Eurotiomycetes</taxon>
        <taxon>Eurotiomycetidae</taxon>
        <taxon>Eurotiales</taxon>
        <taxon>Aspergillaceae</taxon>
        <taxon>Penicilliopsis</taxon>
    </lineage>
</organism>
<dbReference type="AlphaFoldDB" id="A0A1L9S4W3"/>
<keyword evidence="7" id="KW-1015">Disulfide bond</keyword>
<evidence type="ECO:0000313" key="9">
    <source>
        <dbReference type="EMBL" id="OJJ42197.1"/>
    </source>
</evidence>
<dbReference type="GeneID" id="34607917"/>
<keyword evidence="2" id="KW-0719">Serine esterase</keyword>
<evidence type="ECO:0000256" key="4">
    <source>
        <dbReference type="ARBA" id="ARBA00022729"/>
    </source>
</evidence>
<evidence type="ECO:0000256" key="1">
    <source>
        <dbReference type="ARBA" id="ARBA00006249"/>
    </source>
</evidence>
<dbReference type="Pfam" id="PF07519">
    <property type="entry name" value="Tannase"/>
    <property type="match status" value="1"/>
</dbReference>
<evidence type="ECO:0000256" key="7">
    <source>
        <dbReference type="ARBA" id="ARBA00023157"/>
    </source>
</evidence>
<keyword evidence="5 8" id="KW-0378">Hydrolase</keyword>
<dbReference type="EC" id="3.1.1.-" evidence="8"/>
<keyword evidence="10" id="KW-1185">Reference proteome</keyword>